<dbReference type="GO" id="GO:0016779">
    <property type="term" value="F:nucleotidyltransferase activity"/>
    <property type="evidence" value="ECO:0007669"/>
    <property type="project" value="TreeGrafter"/>
</dbReference>
<evidence type="ECO:0000313" key="5">
    <source>
        <dbReference type="EMBL" id="AFJ69345.1"/>
    </source>
</evidence>
<evidence type="ECO:0000256" key="1">
    <source>
        <dbReference type="SAM" id="Coils"/>
    </source>
</evidence>
<evidence type="ECO:0000259" key="4">
    <source>
        <dbReference type="Pfam" id="PF00899"/>
    </source>
</evidence>
<organism evidence="5">
    <name type="scientific">Nannochloropsis gaditana (strain CCMP526)</name>
    <name type="common">Green microalga</name>
    <name type="synonym">Microchloropsis gaditana</name>
    <dbReference type="NCBI Taxonomy" id="1093141"/>
    <lineage>
        <taxon>Eukaryota</taxon>
        <taxon>Sar</taxon>
        <taxon>Stramenopiles</taxon>
        <taxon>Ochrophyta</taxon>
        <taxon>Eustigmatophyceae</taxon>
        <taxon>Eustigmatales</taxon>
        <taxon>Monodopsidaceae</taxon>
        <taxon>Nannochloropsis</taxon>
    </lineage>
</organism>
<keyword evidence="3" id="KW-0812">Transmembrane</keyword>
<name>I2CR12_NANGC</name>
<dbReference type="Gene3D" id="3.40.50.720">
    <property type="entry name" value="NAD(P)-binding Rossmann-like Domain"/>
    <property type="match status" value="1"/>
</dbReference>
<feature type="non-terminal residue" evidence="5">
    <location>
        <position position="272"/>
    </location>
</feature>
<keyword evidence="3" id="KW-1133">Transmembrane helix</keyword>
<proteinExistence type="evidence at transcript level"/>
<gene>
    <name evidence="5" type="ORF">NGATSA_3014100</name>
</gene>
<dbReference type="EMBL" id="JU980282">
    <property type="protein sequence ID" value="AFJ69345.1"/>
    <property type="molecule type" value="mRNA"/>
</dbReference>
<dbReference type="GO" id="GO:0004792">
    <property type="term" value="F:thiosulfate-cyanide sulfurtransferase activity"/>
    <property type="evidence" value="ECO:0007669"/>
    <property type="project" value="TreeGrafter"/>
</dbReference>
<feature type="non-terminal residue" evidence="5">
    <location>
        <position position="1"/>
    </location>
</feature>
<dbReference type="SUPFAM" id="SSF69572">
    <property type="entry name" value="Activating enzymes of the ubiquitin-like proteins"/>
    <property type="match status" value="1"/>
</dbReference>
<reference evidence="5" key="2">
    <citation type="journal article" date="2012" name="Nat. Commun.">
        <title>Draft genome sequence and genetic transformation of the oleaginous alga Nannochloropis gaditana.</title>
        <authorList>
            <person name="Radakovits R."/>
            <person name="Jinkerson R.E."/>
            <person name="Fuerstenberg S.I."/>
            <person name="Tae H."/>
            <person name="Settlage R.E."/>
            <person name="Boore J.L."/>
            <person name="Posewitz M.C."/>
        </authorList>
    </citation>
    <scope>NUCLEOTIDE SEQUENCE</scope>
    <source>
        <strain evidence="5">CCMP526</strain>
    </source>
</reference>
<evidence type="ECO:0000256" key="3">
    <source>
        <dbReference type="SAM" id="Phobius"/>
    </source>
</evidence>
<dbReference type="Pfam" id="PF00899">
    <property type="entry name" value="ThiF"/>
    <property type="match status" value="1"/>
</dbReference>
<feature type="coiled-coil region" evidence="1">
    <location>
        <begin position="51"/>
        <end position="78"/>
    </location>
</feature>
<reference evidence="5" key="1">
    <citation type="journal article" date="2012" name="Bioengineered">
        <title>Additional insights into the genome of the oleaginous model alga Nannochloropsis gaditana.</title>
        <authorList>
            <person name="Jinkerson R.E."/>
            <person name="Radakovits R."/>
            <person name="Posewitz M.C."/>
        </authorList>
    </citation>
    <scope>NUCLEOTIDE SEQUENCE</scope>
    <source>
        <strain evidence="5">CCMP526</strain>
    </source>
</reference>
<sequence length="272" mass="28839">RENNRGRDAFVSFSRKSGITSIMSAMTDESTMEDEAADVLGCETTGQPSSYETLVEENRRLKAQLHCQESQLRLHEQERLKQGRHIPPPSAHFPPCASTASPPVPSPPASSSSSSPSNPLPLPPVHSLSSSEISRYSRQLLVSRFGVTGQRNLLSSSVLVVGAGGLGSAVLLYLAGAGVGRLGIVDGDRVEASNLHRQVIHGDSQVGTKKAVSASARVRDLNGSLRVSVLEEDVGYGNVASVIAGWDLVVDASDNPLTRYVLNDACWLAGEG</sequence>
<dbReference type="InterPro" id="IPR035985">
    <property type="entry name" value="Ubiquitin-activating_enz"/>
</dbReference>
<dbReference type="PANTHER" id="PTHR10953:SF102">
    <property type="entry name" value="ADENYLYLTRANSFERASE AND SULFURTRANSFERASE MOCS3"/>
    <property type="match status" value="1"/>
</dbReference>
<dbReference type="PANTHER" id="PTHR10953">
    <property type="entry name" value="UBIQUITIN-ACTIVATING ENZYME E1"/>
    <property type="match status" value="1"/>
</dbReference>
<dbReference type="InterPro" id="IPR045886">
    <property type="entry name" value="ThiF/MoeB/HesA"/>
</dbReference>
<protein>
    <submittedName>
        <fullName evidence="5">Molybdopterin biosynthesis protein</fullName>
    </submittedName>
</protein>
<feature type="region of interest" description="Disordered" evidence="2">
    <location>
        <begin position="84"/>
        <end position="128"/>
    </location>
</feature>
<evidence type="ECO:0000256" key="2">
    <source>
        <dbReference type="SAM" id="MobiDB-lite"/>
    </source>
</evidence>
<feature type="domain" description="THIF-type NAD/FAD binding fold" evidence="4">
    <location>
        <begin position="136"/>
        <end position="269"/>
    </location>
</feature>
<keyword evidence="1" id="KW-0175">Coiled coil</keyword>
<dbReference type="GO" id="GO:0042292">
    <property type="term" value="F:URM1 activating enzyme activity"/>
    <property type="evidence" value="ECO:0007669"/>
    <property type="project" value="TreeGrafter"/>
</dbReference>
<feature type="transmembrane region" description="Helical" evidence="3">
    <location>
        <begin position="153"/>
        <end position="175"/>
    </location>
</feature>
<dbReference type="GO" id="GO:0005737">
    <property type="term" value="C:cytoplasm"/>
    <property type="evidence" value="ECO:0007669"/>
    <property type="project" value="TreeGrafter"/>
</dbReference>
<accession>I2CR12</accession>
<dbReference type="InterPro" id="IPR000594">
    <property type="entry name" value="ThiF_NAD_FAD-bd"/>
</dbReference>
<keyword evidence="3" id="KW-0472">Membrane</keyword>
<dbReference type="AlphaFoldDB" id="I2CR12"/>
<dbReference type="CDD" id="cd00757">
    <property type="entry name" value="ThiF_MoeB_HesA_family"/>
    <property type="match status" value="1"/>
</dbReference>